<evidence type="ECO:0000256" key="1">
    <source>
        <dbReference type="SAM" id="Phobius"/>
    </source>
</evidence>
<feature type="transmembrane region" description="Helical" evidence="1">
    <location>
        <begin position="323"/>
        <end position="340"/>
    </location>
</feature>
<dbReference type="Proteomes" id="UP000182888">
    <property type="component" value="Unassembled WGS sequence"/>
</dbReference>
<sequence length="747" mass="81848">MNEADGTTFYRVSFGLLAAMALFFALFVNGALPGLMVPTTGQAIWMLGFAQSFANGLSIYATNFGLPSPAPISFGLAAALPTALFLKIGIPPADAYSLTFAIWFGVAFYGAFRFVRLLGGRSGISLLCALLWLTAPVIWVHADYSMTSLGIALLPAYFCTALQLIYYERNLPSFILFIAAALSAVFMDGYSFMMFACATAVLLAVAFALRSVKRTELLCKTFPLVAAGFAVSYFLYKNYVGKAIFEKDDLDLFRAFGANIEFFFLPTRGILWLADLFDFSAIREENNYFGDASVLCASFALVSVVAGAYALATKSSDARLKATFLLVAVFGFYMALGPSFKLNVLKPDGVGVSMPLQYAPWRTGTEWLSYLPGFSNMRASYRWVALGMFGAWALLVLHVASRRAQSGVTIAVILAGIAFNIPAPGVMTANVDSEQAIDGIDRYIENLRPIFQPGEKVAFLPFRNDFFVNYMASKLNISTYNVGGDKNLTIAMENWPDTMLAFEIGKASPDFGKKVLWLLAQKDVDVAAIPYIDLLWAAHQWPYPPQYFDEMQPYIEEIRSSGMVDISDTENFTFVRLKPDFRRLSSGKLSALAATHFCKDGVSLSLSAPLKFSDAGAVCGNGWAEPEDWGRWIIGKHATLHYHLPADSERSVLEFDAQGFVGGNLTDQKIGVSINGKKSDGWEFTIASPREIERLELPQGVDTLHLDFFIPEAKSPKDAGVSSDLRPLGLGIIAMCLTKADESCLQH</sequence>
<feature type="transmembrane region" description="Helical" evidence="1">
    <location>
        <begin position="173"/>
        <end position="205"/>
    </location>
</feature>
<name>A0A0K2VWT4_MESPL</name>
<feature type="transmembrane region" description="Helical" evidence="1">
    <location>
        <begin position="149"/>
        <end position="167"/>
    </location>
</feature>
<feature type="transmembrane region" description="Helical" evidence="1">
    <location>
        <begin position="44"/>
        <end position="62"/>
    </location>
</feature>
<protein>
    <submittedName>
        <fullName evidence="2">Uncharacterized protein</fullName>
    </submittedName>
</protein>
<proteinExistence type="predicted"/>
<feature type="transmembrane region" description="Helical" evidence="1">
    <location>
        <begin position="12"/>
        <end position="32"/>
    </location>
</feature>
<organism evidence="2 3">
    <name type="scientific">Mesorhizobium plurifarium</name>
    <dbReference type="NCBI Taxonomy" id="69974"/>
    <lineage>
        <taxon>Bacteria</taxon>
        <taxon>Pseudomonadati</taxon>
        <taxon>Pseudomonadota</taxon>
        <taxon>Alphaproteobacteria</taxon>
        <taxon>Hyphomicrobiales</taxon>
        <taxon>Phyllobacteriaceae</taxon>
        <taxon>Mesorhizobium</taxon>
    </lineage>
</organism>
<reference evidence="3" key="1">
    <citation type="submission" date="2014-08" db="EMBL/GenBank/DDBJ databases">
        <authorList>
            <person name="Edwards T."/>
        </authorList>
    </citation>
    <scope>NUCLEOTIDE SEQUENCE [LARGE SCALE GENOMIC DNA]</scope>
</reference>
<feature type="transmembrane region" description="Helical" evidence="1">
    <location>
        <begin position="93"/>
        <end position="112"/>
    </location>
</feature>
<feature type="transmembrane region" description="Helical" evidence="1">
    <location>
        <begin position="217"/>
        <end position="236"/>
    </location>
</feature>
<feature type="transmembrane region" description="Helical" evidence="1">
    <location>
        <begin position="380"/>
        <end position="400"/>
    </location>
</feature>
<dbReference type="AlphaFoldDB" id="A0A0K2VWT4"/>
<dbReference type="EMBL" id="CCND01000012">
    <property type="protein sequence ID" value="CDX55521.1"/>
    <property type="molecule type" value="Genomic_DNA"/>
</dbReference>
<gene>
    <name evidence="2" type="ORF">MPL1032_20149</name>
</gene>
<evidence type="ECO:0000313" key="3">
    <source>
        <dbReference type="Proteomes" id="UP000182888"/>
    </source>
</evidence>
<feature type="transmembrane region" description="Helical" evidence="1">
    <location>
        <begin position="292"/>
        <end position="311"/>
    </location>
</feature>
<keyword evidence="1" id="KW-1133">Transmembrane helix</keyword>
<keyword evidence="1" id="KW-0812">Transmembrane</keyword>
<accession>A0A0K2VWT4</accession>
<feature type="transmembrane region" description="Helical" evidence="1">
    <location>
        <begin position="407"/>
        <end position="427"/>
    </location>
</feature>
<evidence type="ECO:0000313" key="2">
    <source>
        <dbReference type="EMBL" id="CDX55521.1"/>
    </source>
</evidence>
<keyword evidence="1" id="KW-0472">Membrane</keyword>
<feature type="transmembrane region" description="Helical" evidence="1">
    <location>
        <begin position="68"/>
        <end position="86"/>
    </location>
</feature>
<feature type="transmembrane region" description="Helical" evidence="1">
    <location>
        <begin position="124"/>
        <end position="142"/>
    </location>
</feature>